<proteinExistence type="predicted"/>
<evidence type="ECO:0000313" key="6">
    <source>
        <dbReference type="EMBL" id="ASG68322.1"/>
    </source>
</evidence>
<keyword evidence="3 6" id="KW-0067">ATP-binding</keyword>
<protein>
    <submittedName>
        <fullName evidence="6">ABC transporter ATP-binding protein</fullName>
    </submittedName>
</protein>
<dbReference type="InterPro" id="IPR003593">
    <property type="entry name" value="AAA+_ATPase"/>
</dbReference>
<dbReference type="PANTHER" id="PTHR19211:SF14">
    <property type="entry name" value="ATP-BINDING CASSETTE SUB-FAMILY F MEMBER 1"/>
    <property type="match status" value="1"/>
</dbReference>
<evidence type="ECO:0000259" key="5">
    <source>
        <dbReference type="PROSITE" id="PS50893"/>
    </source>
</evidence>
<dbReference type="SMART" id="SM00382">
    <property type="entry name" value="AAA"/>
    <property type="match status" value="2"/>
</dbReference>
<dbReference type="GO" id="GO:0005524">
    <property type="term" value="F:ATP binding"/>
    <property type="evidence" value="ECO:0007669"/>
    <property type="project" value="UniProtKB-KW"/>
</dbReference>
<organism evidence="6 7">
    <name type="scientific">Francisella halioticida</name>
    <dbReference type="NCBI Taxonomy" id="549298"/>
    <lineage>
        <taxon>Bacteria</taxon>
        <taxon>Pseudomonadati</taxon>
        <taxon>Pseudomonadota</taxon>
        <taxon>Gammaproteobacteria</taxon>
        <taxon>Thiotrichales</taxon>
        <taxon>Francisellaceae</taxon>
        <taxon>Francisella</taxon>
    </lineage>
</organism>
<dbReference type="Pfam" id="PF12848">
    <property type="entry name" value="ABC_tran_Xtn"/>
    <property type="match status" value="1"/>
</dbReference>
<evidence type="ECO:0000313" key="7">
    <source>
        <dbReference type="Proteomes" id="UP000249910"/>
    </source>
</evidence>
<keyword evidence="2" id="KW-0547">Nucleotide-binding</keyword>
<dbReference type="InterPro" id="IPR050611">
    <property type="entry name" value="ABCF"/>
</dbReference>
<evidence type="ECO:0000256" key="3">
    <source>
        <dbReference type="ARBA" id="ARBA00022840"/>
    </source>
</evidence>
<evidence type="ECO:0000256" key="2">
    <source>
        <dbReference type="ARBA" id="ARBA00022741"/>
    </source>
</evidence>
<feature type="domain" description="ABC transporter" evidence="5">
    <location>
        <begin position="314"/>
        <end position="528"/>
    </location>
</feature>
<dbReference type="PROSITE" id="PS50893">
    <property type="entry name" value="ABC_TRANSPORTER_2"/>
    <property type="match status" value="2"/>
</dbReference>
<gene>
    <name evidence="6" type="ORF">CDV26_07910</name>
</gene>
<dbReference type="Pfam" id="PF00005">
    <property type="entry name" value="ABC_tran"/>
    <property type="match status" value="2"/>
</dbReference>
<keyword evidence="1" id="KW-0677">Repeat</keyword>
<dbReference type="InterPro" id="IPR017871">
    <property type="entry name" value="ABC_transporter-like_CS"/>
</dbReference>
<feature type="domain" description="ABC transporter" evidence="5">
    <location>
        <begin position="2"/>
        <end position="246"/>
    </location>
</feature>
<dbReference type="InterPro" id="IPR032781">
    <property type="entry name" value="ABC_tran_Xtn"/>
</dbReference>
<feature type="region of interest" description="Disordered" evidence="4">
    <location>
        <begin position="532"/>
        <end position="554"/>
    </location>
</feature>
<dbReference type="SUPFAM" id="SSF52540">
    <property type="entry name" value="P-loop containing nucleoside triphosphate hydrolases"/>
    <property type="match status" value="2"/>
</dbReference>
<dbReference type="InterPro" id="IPR027417">
    <property type="entry name" value="P-loop_NTPase"/>
</dbReference>
<feature type="compositionally biased region" description="Basic residues" evidence="4">
    <location>
        <begin position="544"/>
        <end position="554"/>
    </location>
</feature>
<dbReference type="CDD" id="cd03221">
    <property type="entry name" value="ABCF_EF-3"/>
    <property type="match status" value="2"/>
</dbReference>
<dbReference type="Proteomes" id="UP000249910">
    <property type="component" value="Chromosome"/>
</dbReference>
<dbReference type="EMBL" id="CP022132">
    <property type="protein sequence ID" value="ASG68322.1"/>
    <property type="molecule type" value="Genomic_DNA"/>
</dbReference>
<keyword evidence="7" id="KW-1185">Reference proteome</keyword>
<reference evidence="6 7" key="1">
    <citation type="submission" date="2017-06" db="EMBL/GenBank/DDBJ databases">
        <title>Complete genome of Francisella halioticida.</title>
        <authorList>
            <person name="Sjodin A."/>
        </authorList>
    </citation>
    <scope>NUCLEOTIDE SEQUENCE [LARGE SCALE GENOMIC DNA]</scope>
    <source>
        <strain evidence="6 7">DSM 23729</strain>
    </source>
</reference>
<dbReference type="PROSITE" id="PS00211">
    <property type="entry name" value="ABC_TRANSPORTER_1"/>
    <property type="match status" value="1"/>
</dbReference>
<evidence type="ECO:0000256" key="4">
    <source>
        <dbReference type="SAM" id="MobiDB-lite"/>
    </source>
</evidence>
<name>A0ABM6M015_9GAMM</name>
<dbReference type="PANTHER" id="PTHR19211">
    <property type="entry name" value="ATP-BINDING TRANSPORT PROTEIN-RELATED"/>
    <property type="match status" value="1"/>
</dbReference>
<accession>A0ABM6M015</accession>
<evidence type="ECO:0000256" key="1">
    <source>
        <dbReference type="ARBA" id="ARBA00022737"/>
    </source>
</evidence>
<dbReference type="Gene3D" id="3.40.50.300">
    <property type="entry name" value="P-loop containing nucleotide triphosphate hydrolases"/>
    <property type="match status" value="2"/>
</dbReference>
<dbReference type="InterPro" id="IPR003439">
    <property type="entry name" value="ABC_transporter-like_ATP-bd"/>
</dbReference>
<dbReference type="RefSeq" id="WP_088772812.1">
    <property type="nucleotide sequence ID" value="NZ_AP023082.1"/>
</dbReference>
<sequence length="628" mass="71675">MLFFKNVSYQVEIKELFDNINFSIFPNQKIGLVGKNGTGKTTLFNLIQGGLTSDKGNIEIAKNTRIVTVKQEVDDYESKVIDYVVNGIELLKLLKIKMQDSLMQENFVEYSKYHEEYESLGGYAIESQAGKLLSGLGFSISQLQQKVKELSGGWQIRLNLAQALLQESDILLLDEPTNHLDLDAVLWLEEYLQEYKGSLLLISHDRIFLDNVVKQIFHIENKNIAIYTGNYSSYEKQAFEQRILQQKQFEKQQKHVAHLESFINRFKAKATKAKQAQSRVKMLEKIQRVEAIKTESDFSFEFKQVKEHLGGTLVNLQNADLGYGDKIILKNVKLNIYNEMRIGLLGLNGAGKSTLIKSLIGEIDILLGKIEKHPNLRVGYFSQHSLDMLDSQASPLLHMQRLDPQAKQEKLRTFLGSFNFVGEKALTKVGTFSGGEKARLALAMIVYKEPNFLLLDEPTNHLDIGVREALTVALQSFQGAIILVSHDRFLLESTVDEYMLVGEGQVRAFDGDMKDYYKYILEAKKVVNKTSSSLVESNNDSKKQAKKSLAGKRKQLKPLQDKIKNLERTINKLQQQYSQIQEAIQDQSLHDDKSELQQTLVEHSQLKEKIEKVELEWFLALEELENNN</sequence>